<name>A0A1I5VNQ9_9EURY</name>
<reference evidence="2" key="1">
    <citation type="submission" date="2016-10" db="EMBL/GenBank/DDBJ databases">
        <authorList>
            <person name="Varghese N."/>
            <person name="Submissions S."/>
        </authorList>
    </citation>
    <scope>NUCLEOTIDE SEQUENCE [LARGE SCALE GENOMIC DNA]</scope>
    <source>
        <strain evidence="2">CGMCC 1.10329</strain>
    </source>
</reference>
<proteinExistence type="predicted"/>
<dbReference type="Proteomes" id="UP000183769">
    <property type="component" value="Unassembled WGS sequence"/>
</dbReference>
<evidence type="ECO:0000313" key="2">
    <source>
        <dbReference type="Proteomes" id="UP000183769"/>
    </source>
</evidence>
<dbReference type="AlphaFoldDB" id="A0A1I5VNQ9"/>
<gene>
    <name evidence="1" type="ORF">SAMN05216277_11913</name>
</gene>
<dbReference type="EMBL" id="FOXI01000019">
    <property type="protein sequence ID" value="SFQ09208.1"/>
    <property type="molecule type" value="Genomic_DNA"/>
</dbReference>
<organism evidence="1 2">
    <name type="scientific">Halolamina pelagica</name>
    <dbReference type="NCBI Taxonomy" id="699431"/>
    <lineage>
        <taxon>Archaea</taxon>
        <taxon>Methanobacteriati</taxon>
        <taxon>Methanobacteriota</taxon>
        <taxon>Stenosarchaea group</taxon>
        <taxon>Halobacteria</taxon>
        <taxon>Halobacteriales</taxon>
        <taxon>Haloferacaceae</taxon>
    </lineage>
</organism>
<dbReference type="RefSeq" id="WP_143076994.1">
    <property type="nucleotide sequence ID" value="NZ_FOXI01000019.1"/>
</dbReference>
<evidence type="ECO:0000313" key="1">
    <source>
        <dbReference type="EMBL" id="SFQ09208.1"/>
    </source>
</evidence>
<sequence>MSTNATRPNKGSVTEHSHRTLPAYEWLGRDRNDKTHVLDRKRDVVHRIDVLAGERVAVYDLDAVDTDCRGNAIETYVDFVADGVGWVDRTFLNRDLFGRAV</sequence>
<accession>A0A1I5VNQ9</accession>
<keyword evidence="2" id="KW-1185">Reference proteome</keyword>
<protein>
    <submittedName>
        <fullName evidence="1">Uncharacterized protein</fullName>
    </submittedName>
</protein>